<gene>
    <name evidence="1" type="ORF">B0H66DRAFT_573693</name>
</gene>
<comment type="caution">
    <text evidence="1">The sequence shown here is derived from an EMBL/GenBank/DDBJ whole genome shotgun (WGS) entry which is preliminary data.</text>
</comment>
<evidence type="ECO:0000313" key="2">
    <source>
        <dbReference type="Proteomes" id="UP001283341"/>
    </source>
</evidence>
<dbReference type="EMBL" id="JAUEDM010000002">
    <property type="protein sequence ID" value="KAK3326114.1"/>
    <property type="molecule type" value="Genomic_DNA"/>
</dbReference>
<dbReference type="SUPFAM" id="SSF48452">
    <property type="entry name" value="TPR-like"/>
    <property type="match status" value="1"/>
</dbReference>
<accession>A0AAE0IJG6</accession>
<dbReference type="AlphaFoldDB" id="A0AAE0IJG6"/>
<name>A0AAE0IJG6_9PEZI</name>
<dbReference type="Proteomes" id="UP001283341">
    <property type="component" value="Unassembled WGS sequence"/>
</dbReference>
<reference evidence="1" key="1">
    <citation type="journal article" date="2023" name="Mol. Phylogenet. Evol.">
        <title>Genome-scale phylogeny and comparative genomics of the fungal order Sordariales.</title>
        <authorList>
            <person name="Hensen N."/>
            <person name="Bonometti L."/>
            <person name="Westerberg I."/>
            <person name="Brannstrom I.O."/>
            <person name="Guillou S."/>
            <person name="Cros-Aarteil S."/>
            <person name="Calhoun S."/>
            <person name="Haridas S."/>
            <person name="Kuo A."/>
            <person name="Mondo S."/>
            <person name="Pangilinan J."/>
            <person name="Riley R."/>
            <person name="LaButti K."/>
            <person name="Andreopoulos B."/>
            <person name="Lipzen A."/>
            <person name="Chen C."/>
            <person name="Yan M."/>
            <person name="Daum C."/>
            <person name="Ng V."/>
            <person name="Clum A."/>
            <person name="Steindorff A."/>
            <person name="Ohm R.A."/>
            <person name="Martin F."/>
            <person name="Silar P."/>
            <person name="Natvig D.O."/>
            <person name="Lalanne C."/>
            <person name="Gautier V."/>
            <person name="Ament-Velasquez S.L."/>
            <person name="Kruys A."/>
            <person name="Hutchinson M.I."/>
            <person name="Powell A.J."/>
            <person name="Barry K."/>
            <person name="Miller A.N."/>
            <person name="Grigoriev I.V."/>
            <person name="Debuchy R."/>
            <person name="Gladieux P."/>
            <person name="Hiltunen Thoren M."/>
            <person name="Johannesson H."/>
        </authorList>
    </citation>
    <scope>NUCLEOTIDE SEQUENCE</scope>
    <source>
        <strain evidence="1">CBS 118394</strain>
    </source>
</reference>
<proteinExistence type="predicted"/>
<dbReference type="InterPro" id="IPR011990">
    <property type="entry name" value="TPR-like_helical_dom_sf"/>
</dbReference>
<dbReference type="Pfam" id="PF06041">
    <property type="entry name" value="DUF924"/>
    <property type="match status" value="1"/>
</dbReference>
<protein>
    <submittedName>
        <fullName evidence="1">Uncharacterized protein</fullName>
    </submittedName>
</protein>
<dbReference type="InterPro" id="IPR010323">
    <property type="entry name" value="DUF924"/>
</dbReference>
<dbReference type="Gene3D" id="1.25.40.10">
    <property type="entry name" value="Tetratricopeptide repeat domain"/>
    <property type="match status" value="1"/>
</dbReference>
<reference evidence="1" key="2">
    <citation type="submission" date="2023-06" db="EMBL/GenBank/DDBJ databases">
        <authorList>
            <consortium name="Lawrence Berkeley National Laboratory"/>
            <person name="Haridas S."/>
            <person name="Hensen N."/>
            <person name="Bonometti L."/>
            <person name="Westerberg I."/>
            <person name="Brannstrom I.O."/>
            <person name="Guillou S."/>
            <person name="Cros-Aarteil S."/>
            <person name="Calhoun S."/>
            <person name="Kuo A."/>
            <person name="Mondo S."/>
            <person name="Pangilinan J."/>
            <person name="Riley R."/>
            <person name="Labutti K."/>
            <person name="Andreopoulos B."/>
            <person name="Lipzen A."/>
            <person name="Chen C."/>
            <person name="Yanf M."/>
            <person name="Daum C."/>
            <person name="Ng V."/>
            <person name="Clum A."/>
            <person name="Steindorff A."/>
            <person name="Ohm R."/>
            <person name="Martin F."/>
            <person name="Silar P."/>
            <person name="Natvig D."/>
            <person name="Lalanne C."/>
            <person name="Gautier V."/>
            <person name="Ament-Velasquez S.L."/>
            <person name="Kruys A."/>
            <person name="Hutchinson M.I."/>
            <person name="Powell A.J."/>
            <person name="Barry K."/>
            <person name="Miller A.N."/>
            <person name="Grigoriev I.V."/>
            <person name="Debuchy R."/>
            <person name="Gladieux P."/>
            <person name="Thoren M.H."/>
            <person name="Johannesson H."/>
        </authorList>
    </citation>
    <scope>NUCLEOTIDE SEQUENCE</scope>
    <source>
        <strain evidence="1">CBS 118394</strain>
    </source>
</reference>
<organism evidence="1 2">
    <name type="scientific">Apodospora peruviana</name>
    <dbReference type="NCBI Taxonomy" id="516989"/>
    <lineage>
        <taxon>Eukaryota</taxon>
        <taxon>Fungi</taxon>
        <taxon>Dikarya</taxon>
        <taxon>Ascomycota</taxon>
        <taxon>Pezizomycotina</taxon>
        <taxon>Sordariomycetes</taxon>
        <taxon>Sordariomycetidae</taxon>
        <taxon>Sordariales</taxon>
        <taxon>Lasiosphaeriaceae</taxon>
        <taxon>Apodospora</taxon>
    </lineage>
</organism>
<sequence>MGGGPDNIPADPLKSLLTPELFSLLVNARLPYQKQESINFSDFGRDIFLQDPFGPLVKGKVWPALIALSKIGLDRMPDLSACYLPAPTDPTFPEQCLGLQLLLDLCPRLLCRGVDQRWTFAYFDVLSQRVAEGWYFLPPSQRPDQWPQPDDAGQLDYWIGARFWFGVSFAHSEHLRHQEMALEFTEETRSIVERVSRQRDPYRKTRNEILQDLYGFPREYRRGPPLGDKVTRESWAFWAGMLMDIHKPIVDRFGRYPYLNAVFGRASTADEEKWIDETDHFGEAGKDVARKIKEDVRLGRWRPLGEGSLC</sequence>
<evidence type="ECO:0000313" key="1">
    <source>
        <dbReference type="EMBL" id="KAK3326114.1"/>
    </source>
</evidence>
<keyword evidence="2" id="KW-1185">Reference proteome</keyword>